<dbReference type="RefSeq" id="WP_283767667.1">
    <property type="nucleotide sequence ID" value="NZ_JAQOSO010000082.1"/>
</dbReference>
<feature type="domain" description="Prokaryotic pPIWI-RE MID" evidence="4">
    <location>
        <begin position="560"/>
        <end position="678"/>
    </location>
</feature>
<evidence type="ECO:0000313" key="5">
    <source>
        <dbReference type="EMBL" id="MDJ1175363.1"/>
    </source>
</evidence>
<evidence type="ECO:0000256" key="1">
    <source>
        <dbReference type="SAM" id="MobiDB-lite"/>
    </source>
</evidence>
<comment type="caution">
    <text evidence="5">The sequence shown here is derived from an EMBL/GenBank/DDBJ whole genome shotgun (WGS) entry which is preliminary data.</text>
</comment>
<feature type="region of interest" description="Disordered" evidence="1">
    <location>
        <begin position="439"/>
        <end position="468"/>
    </location>
</feature>
<feature type="domain" description="pPIWI-RE RNaseH" evidence="2">
    <location>
        <begin position="711"/>
        <end position="973"/>
    </location>
</feature>
<accession>A0ABT7B857</accession>
<feature type="domain" description="pPIWI-RE module N-terminal" evidence="3">
    <location>
        <begin position="29"/>
        <end position="392"/>
    </location>
</feature>
<evidence type="ECO:0000259" key="2">
    <source>
        <dbReference type="Pfam" id="PF13032"/>
    </source>
</evidence>
<dbReference type="Pfam" id="PF13032">
    <property type="entry name" value="RNaseH_pPIWI_RE"/>
    <property type="match status" value="1"/>
</dbReference>
<dbReference type="InterPro" id="IPR040496">
    <property type="entry name" value="MID_pPIWI_RE"/>
</dbReference>
<evidence type="ECO:0000259" key="3">
    <source>
        <dbReference type="Pfam" id="PF13111"/>
    </source>
</evidence>
<proteinExistence type="predicted"/>
<feature type="compositionally biased region" description="Basic and acidic residues" evidence="1">
    <location>
        <begin position="450"/>
        <end position="461"/>
    </location>
</feature>
<protein>
    <submittedName>
        <fullName evidence="5">RNaseH domain-containing protein</fullName>
    </submittedName>
</protein>
<dbReference type="Pfam" id="PF13111">
    <property type="entry name" value="pPIWI_RE_X"/>
    <property type="match status" value="1"/>
</dbReference>
<sequence length="987" mass="114449">MPTRSNSLPVVLPARMSLNENPFDDLEIAVFDFPFQDAIDRFTQQLKGLLNKKRLEWWQYPPYRLLNNAIVACSPTVVHGFEKYGVKNEQIRRMLAIGKIERNSKGEIISSSLTHPTEEQITELILIWIQIWGRQPWLKEIITGQGKIIWEELLTALQDKPQTQWYNISPKTFLNDLYAEKGLAFNAVPSLLSTLLHGQTSTIADREVYWRKAQNSSNRLCVVSQPLPISFMRKSGFKESAEEGFFSYKLEFQVQTQAGRDQPWIYAFLHCQRYAEKKLTRNQRWNDITILLGMNRQRMDGWEIDSTLVSLKAKANVKKGDWLDKLPQLLEEFGARSLVSPVEIYANPQNFWKTNNLDDEYYVIHTEGYKYGRSTHKVQTGFGLAEQSEIIDRTCCNLLQGVLQPDRALEPDLQIFPLKPLPLALWTFENLSESPPLMSAQKAKTQGLTDEQRYEVRDRETRQKKREQQYIPAEAVKRALRGKSLTILIIYQEQDTCDAIYKQLRETFLLNEEDSFPENLTIIKTPILDLQLGQHLEVGDLKPEMRYKSPSSRQKGFEDQWNKAIKKAHREKREAWRNFLKKIKTEEEIRQDSFCVAIIERLEEPTLWEKFHPDQGIKGSIREACDREGILSQMIRGVQWKTDEETKERTLRPADKGRTHNAVQDLIIRQLGVLYDPPNTIYQEIGIPEQQARELDVVAFALIKKQIGVTYALAVRLRASGEVDVLLPEAKDWIPYAEAGYQLGQIFAEARSYFNNGKMQKDRPVSLNSKTLVKFVEDTLTQKLDRPTIAIVEAENWRNQGAWGQLKNDRLSEALDRLELGEVYERDDSELSHLLGVIRLRTGDETPQYITNRETWQKDGDRLSRDLYELSGFVERSHNEVFHYFSIGRLPSTIKGDQRTKGREDPYKIADAGGIPFKHSQAIEMLPFFVYPDFQGNEERKVLCRVPHYLRFSPAWTMGNIVLPYPMHLGEQLIQDRLCILGVTEKF</sequence>
<gene>
    <name evidence="5" type="ORF">PMG25_14805</name>
</gene>
<keyword evidence="6" id="KW-1185">Reference proteome</keyword>
<dbReference type="InterPro" id="IPR024996">
    <property type="entry name" value="RNaseH_pPIWI_RE"/>
</dbReference>
<dbReference type="InterPro" id="IPR025085">
    <property type="entry name" value="pPIWI_RE_X"/>
</dbReference>
<evidence type="ECO:0000259" key="4">
    <source>
        <dbReference type="Pfam" id="PF18157"/>
    </source>
</evidence>
<dbReference type="EMBL" id="JAQOSO010000082">
    <property type="protein sequence ID" value="MDJ1175363.1"/>
    <property type="molecule type" value="Genomic_DNA"/>
</dbReference>
<reference evidence="5 6" key="1">
    <citation type="submission" date="2023-01" db="EMBL/GenBank/DDBJ databases">
        <title>Novel diversity within Roseofilum (Cyanobacteria; Desertifilaceae) from marine benthic mats with descriptions of four novel species.</title>
        <authorList>
            <person name="Wang Y."/>
            <person name="Berthold D.E."/>
            <person name="Hu J."/>
            <person name="Lefler F.W."/>
            <person name="Laughinghouse H.D. IV."/>
        </authorList>
    </citation>
    <scope>NUCLEOTIDE SEQUENCE [LARGE SCALE GENOMIC DNA]</scope>
    <source>
        <strain evidence="5 6">BLCC-M114</strain>
    </source>
</reference>
<name>A0ABT7B857_9CYAN</name>
<dbReference type="Pfam" id="PF18157">
    <property type="entry name" value="MID_pPIWI_RE"/>
    <property type="match status" value="1"/>
</dbReference>
<dbReference type="Proteomes" id="UP001235849">
    <property type="component" value="Unassembled WGS sequence"/>
</dbReference>
<organism evidence="5 6">
    <name type="scientific">Roseofilum capinflatum BLCC-M114</name>
    <dbReference type="NCBI Taxonomy" id="3022440"/>
    <lineage>
        <taxon>Bacteria</taxon>
        <taxon>Bacillati</taxon>
        <taxon>Cyanobacteriota</taxon>
        <taxon>Cyanophyceae</taxon>
        <taxon>Desertifilales</taxon>
        <taxon>Desertifilaceae</taxon>
        <taxon>Roseofilum</taxon>
        <taxon>Roseofilum capinflatum</taxon>
    </lineage>
</organism>
<evidence type="ECO:0000313" key="6">
    <source>
        <dbReference type="Proteomes" id="UP001235849"/>
    </source>
</evidence>